<dbReference type="AlphaFoldDB" id="B4I8H5"/>
<dbReference type="Pfam" id="PF00612">
    <property type="entry name" value="IQ"/>
    <property type="match status" value="2"/>
</dbReference>
<dbReference type="InterPro" id="IPR051185">
    <property type="entry name" value="ASPM"/>
</dbReference>
<feature type="compositionally biased region" description="Polar residues" evidence="5">
    <location>
        <begin position="24"/>
        <end position="35"/>
    </location>
</feature>
<dbReference type="HOGENOM" id="CLU_059449_0_0_1"/>
<evidence type="ECO:0000256" key="5">
    <source>
        <dbReference type="SAM" id="MobiDB-lite"/>
    </source>
</evidence>
<keyword evidence="2" id="KW-0963">Cytoplasm</keyword>
<evidence type="ECO:0000256" key="3">
    <source>
        <dbReference type="ARBA" id="ARBA00022737"/>
    </source>
</evidence>
<evidence type="ECO:0000256" key="1">
    <source>
        <dbReference type="ARBA" id="ARBA00004496"/>
    </source>
</evidence>
<gene>
    <name evidence="6" type="primary">Dsec\GM15577</name>
    <name evidence="6" type="ORF">Dsec_GM15577</name>
</gene>
<evidence type="ECO:0000256" key="4">
    <source>
        <dbReference type="ARBA" id="ARBA00022860"/>
    </source>
</evidence>
<feature type="region of interest" description="Disordered" evidence="5">
    <location>
        <begin position="16"/>
        <end position="35"/>
    </location>
</feature>
<keyword evidence="7" id="KW-1185">Reference proteome</keyword>
<dbReference type="OMA" id="CTCYCRI"/>
<protein>
    <submittedName>
        <fullName evidence="6">GM15577</fullName>
    </submittedName>
</protein>
<dbReference type="PANTHER" id="PTHR22706">
    <property type="entry name" value="ASSEMBLY FACTOR FOR SPINDLE MICROTUBULES"/>
    <property type="match status" value="1"/>
</dbReference>
<dbReference type="Proteomes" id="UP000001292">
    <property type="component" value="Unassembled WGS sequence"/>
</dbReference>
<dbReference type="SMART" id="SM00015">
    <property type="entry name" value="IQ"/>
    <property type="match status" value="2"/>
</dbReference>
<dbReference type="GO" id="GO:0000278">
    <property type="term" value="P:mitotic cell cycle"/>
    <property type="evidence" value="ECO:0007669"/>
    <property type="project" value="TreeGrafter"/>
</dbReference>
<evidence type="ECO:0000313" key="7">
    <source>
        <dbReference type="Proteomes" id="UP000001292"/>
    </source>
</evidence>
<keyword evidence="4" id="KW-0112">Calmodulin-binding</keyword>
<sequence>MFSGLIPMMQQTRRATVPLGGDSRSGNTESQIGSSKSSNCRLHLISRTEMLLLDYKQYKASRTIQQNWRKFYFRKYFKDLRKAAITIQRWWRGFSVRKNHFRNVENLLQKRVQDHHHRAATKIQALFRGWKSRSTHSRSQQIAQEAGVRRRGSAQLRGLQAAPPAPHLRDSSCMSRVEKLLASLHFRFHNGRVKSQLAKDLADRGKDTETFKRSNKYSKVPFEGARYWSQCKPKCEAALKMSKNIERRMYRIIEIYDASQREAHAALVEKNRAYKKHKGLMQNIKKTTEKSKRDFCGDVIASMRRWKILVDNDLTVDKNIFKNPQNLERFVAEISQYANEFENCTCYCRIPVFTEIYCG</sequence>
<reference evidence="6 7" key="1">
    <citation type="journal article" date="2007" name="Nature">
        <title>Evolution of genes and genomes on the Drosophila phylogeny.</title>
        <authorList>
            <consortium name="Drosophila 12 Genomes Consortium"/>
            <person name="Clark A.G."/>
            <person name="Eisen M.B."/>
            <person name="Smith D.R."/>
            <person name="Bergman C.M."/>
            <person name="Oliver B."/>
            <person name="Markow T.A."/>
            <person name="Kaufman T.C."/>
            <person name="Kellis M."/>
            <person name="Gelbart W."/>
            <person name="Iyer V.N."/>
            <person name="Pollard D.A."/>
            <person name="Sackton T.B."/>
            <person name="Larracuente A.M."/>
            <person name="Singh N.D."/>
            <person name="Abad J.P."/>
            <person name="Abt D.N."/>
            <person name="Adryan B."/>
            <person name="Aguade M."/>
            <person name="Akashi H."/>
            <person name="Anderson W.W."/>
            <person name="Aquadro C.F."/>
            <person name="Ardell D.H."/>
            <person name="Arguello R."/>
            <person name="Artieri C.G."/>
            <person name="Barbash D.A."/>
            <person name="Barker D."/>
            <person name="Barsanti P."/>
            <person name="Batterham P."/>
            <person name="Batzoglou S."/>
            <person name="Begun D."/>
            <person name="Bhutkar A."/>
            <person name="Blanco E."/>
            <person name="Bosak S.A."/>
            <person name="Bradley R.K."/>
            <person name="Brand A.D."/>
            <person name="Brent M.R."/>
            <person name="Brooks A.N."/>
            <person name="Brown R.H."/>
            <person name="Butlin R.K."/>
            <person name="Caggese C."/>
            <person name="Calvi B.R."/>
            <person name="Bernardo de Carvalho A."/>
            <person name="Caspi A."/>
            <person name="Castrezana S."/>
            <person name="Celniker S.E."/>
            <person name="Chang J.L."/>
            <person name="Chapple C."/>
            <person name="Chatterji S."/>
            <person name="Chinwalla A."/>
            <person name="Civetta A."/>
            <person name="Clifton S.W."/>
            <person name="Comeron J.M."/>
            <person name="Costello J.C."/>
            <person name="Coyne J.A."/>
            <person name="Daub J."/>
            <person name="David R.G."/>
            <person name="Delcher A.L."/>
            <person name="Delehaunty K."/>
            <person name="Do C.B."/>
            <person name="Ebling H."/>
            <person name="Edwards K."/>
            <person name="Eickbush T."/>
            <person name="Evans J.D."/>
            <person name="Filipski A."/>
            <person name="Findeiss S."/>
            <person name="Freyhult E."/>
            <person name="Fulton L."/>
            <person name="Fulton R."/>
            <person name="Garcia A.C."/>
            <person name="Gardiner A."/>
            <person name="Garfield D.A."/>
            <person name="Garvin B.E."/>
            <person name="Gibson G."/>
            <person name="Gilbert D."/>
            <person name="Gnerre S."/>
            <person name="Godfrey J."/>
            <person name="Good R."/>
            <person name="Gotea V."/>
            <person name="Gravely B."/>
            <person name="Greenberg A.J."/>
            <person name="Griffiths-Jones S."/>
            <person name="Gross S."/>
            <person name="Guigo R."/>
            <person name="Gustafson E.A."/>
            <person name="Haerty W."/>
            <person name="Hahn M.W."/>
            <person name="Halligan D.L."/>
            <person name="Halpern A.L."/>
            <person name="Halter G.M."/>
            <person name="Han M.V."/>
            <person name="Heger A."/>
            <person name="Hillier L."/>
            <person name="Hinrichs A.S."/>
            <person name="Holmes I."/>
            <person name="Hoskins R.A."/>
            <person name="Hubisz M.J."/>
            <person name="Hultmark D."/>
            <person name="Huntley M.A."/>
            <person name="Jaffe D.B."/>
            <person name="Jagadeeshan S."/>
            <person name="Jeck W.R."/>
            <person name="Johnson J."/>
            <person name="Jones C.D."/>
            <person name="Jordan W.C."/>
            <person name="Karpen G.H."/>
            <person name="Kataoka E."/>
            <person name="Keightley P.D."/>
            <person name="Kheradpour P."/>
            <person name="Kirkness E.F."/>
            <person name="Koerich L.B."/>
            <person name="Kristiansen K."/>
            <person name="Kudrna D."/>
            <person name="Kulathinal R.J."/>
            <person name="Kumar S."/>
            <person name="Kwok R."/>
            <person name="Lander E."/>
            <person name="Langley C.H."/>
            <person name="Lapoint R."/>
            <person name="Lazzaro B.P."/>
            <person name="Lee S.J."/>
            <person name="Levesque L."/>
            <person name="Li R."/>
            <person name="Lin C.F."/>
            <person name="Lin M.F."/>
            <person name="Lindblad-Toh K."/>
            <person name="Llopart A."/>
            <person name="Long M."/>
            <person name="Low L."/>
            <person name="Lozovsky E."/>
            <person name="Lu J."/>
            <person name="Luo M."/>
            <person name="Machado C.A."/>
            <person name="Makalowski W."/>
            <person name="Marzo M."/>
            <person name="Matsuda M."/>
            <person name="Matzkin L."/>
            <person name="McAllister B."/>
            <person name="McBride C.S."/>
            <person name="McKernan B."/>
            <person name="McKernan K."/>
            <person name="Mendez-Lago M."/>
            <person name="Minx P."/>
            <person name="Mollenhauer M.U."/>
            <person name="Montooth K."/>
            <person name="Mount S.M."/>
            <person name="Mu X."/>
            <person name="Myers E."/>
            <person name="Negre B."/>
            <person name="Newfeld S."/>
            <person name="Nielsen R."/>
            <person name="Noor M.A."/>
            <person name="O'Grady P."/>
            <person name="Pachter L."/>
            <person name="Papaceit M."/>
            <person name="Parisi M.J."/>
            <person name="Parisi M."/>
            <person name="Parts L."/>
            <person name="Pedersen J.S."/>
            <person name="Pesole G."/>
            <person name="Phillippy A.M."/>
            <person name="Ponting C.P."/>
            <person name="Pop M."/>
            <person name="Porcelli D."/>
            <person name="Powell J.R."/>
            <person name="Prohaska S."/>
            <person name="Pruitt K."/>
            <person name="Puig M."/>
            <person name="Quesneville H."/>
            <person name="Ram K.R."/>
            <person name="Rand D."/>
            <person name="Rasmussen M.D."/>
            <person name="Reed L.K."/>
            <person name="Reenan R."/>
            <person name="Reily A."/>
            <person name="Remington K.A."/>
            <person name="Rieger T.T."/>
            <person name="Ritchie M.G."/>
            <person name="Robin C."/>
            <person name="Rogers Y.H."/>
            <person name="Rohde C."/>
            <person name="Rozas J."/>
            <person name="Rubenfield M.J."/>
            <person name="Ruiz A."/>
            <person name="Russo S."/>
            <person name="Salzberg S.L."/>
            <person name="Sanchez-Gracia A."/>
            <person name="Saranga D.J."/>
            <person name="Sato H."/>
            <person name="Schaeffer S.W."/>
            <person name="Schatz M.C."/>
            <person name="Schlenke T."/>
            <person name="Schwartz R."/>
            <person name="Segarra C."/>
            <person name="Singh R.S."/>
            <person name="Sirot L."/>
            <person name="Sirota M."/>
            <person name="Sisneros N.B."/>
            <person name="Smith C.D."/>
            <person name="Smith T.F."/>
            <person name="Spieth J."/>
            <person name="Stage D.E."/>
            <person name="Stark A."/>
            <person name="Stephan W."/>
            <person name="Strausberg R.L."/>
            <person name="Strempel S."/>
            <person name="Sturgill D."/>
            <person name="Sutton G."/>
            <person name="Sutton G.G."/>
            <person name="Tao W."/>
            <person name="Teichmann S."/>
            <person name="Tobari Y.N."/>
            <person name="Tomimura Y."/>
            <person name="Tsolas J.M."/>
            <person name="Valente V.L."/>
            <person name="Venter E."/>
            <person name="Venter J.C."/>
            <person name="Vicario S."/>
            <person name="Vieira F.G."/>
            <person name="Vilella A.J."/>
            <person name="Villasante A."/>
            <person name="Walenz B."/>
            <person name="Wang J."/>
            <person name="Wasserman M."/>
            <person name="Watts T."/>
            <person name="Wilson D."/>
            <person name="Wilson R.K."/>
            <person name="Wing R.A."/>
            <person name="Wolfner M.F."/>
            <person name="Wong A."/>
            <person name="Wong G.K."/>
            <person name="Wu C.I."/>
            <person name="Wu G."/>
            <person name="Yamamoto D."/>
            <person name="Yang H.P."/>
            <person name="Yang S.P."/>
            <person name="Yorke J.A."/>
            <person name="Yoshida K."/>
            <person name="Zdobnov E."/>
            <person name="Zhang P."/>
            <person name="Zhang Y."/>
            <person name="Zimin A.V."/>
            <person name="Baldwin J."/>
            <person name="Abdouelleil A."/>
            <person name="Abdulkadir J."/>
            <person name="Abebe A."/>
            <person name="Abera B."/>
            <person name="Abreu J."/>
            <person name="Acer S.C."/>
            <person name="Aftuck L."/>
            <person name="Alexander A."/>
            <person name="An P."/>
            <person name="Anderson E."/>
            <person name="Anderson S."/>
            <person name="Arachi H."/>
            <person name="Azer M."/>
            <person name="Bachantsang P."/>
            <person name="Barry A."/>
            <person name="Bayul T."/>
            <person name="Berlin A."/>
            <person name="Bessette D."/>
            <person name="Bloom T."/>
            <person name="Blye J."/>
            <person name="Boguslavskiy L."/>
            <person name="Bonnet C."/>
            <person name="Boukhgalter B."/>
            <person name="Bourzgui I."/>
            <person name="Brown A."/>
            <person name="Cahill P."/>
            <person name="Channer S."/>
            <person name="Cheshatsang Y."/>
            <person name="Chuda L."/>
            <person name="Citroen M."/>
            <person name="Collymore A."/>
            <person name="Cooke P."/>
            <person name="Costello M."/>
            <person name="D'Aco K."/>
            <person name="Daza R."/>
            <person name="De Haan G."/>
            <person name="DeGray S."/>
            <person name="DeMaso C."/>
            <person name="Dhargay N."/>
            <person name="Dooley K."/>
            <person name="Dooley E."/>
            <person name="Doricent M."/>
            <person name="Dorje P."/>
            <person name="Dorjee K."/>
            <person name="Dupes A."/>
            <person name="Elong R."/>
            <person name="Falk J."/>
            <person name="Farina A."/>
            <person name="Faro S."/>
            <person name="Ferguson D."/>
            <person name="Fisher S."/>
            <person name="Foley C.D."/>
            <person name="Franke A."/>
            <person name="Friedrich D."/>
            <person name="Gadbois L."/>
            <person name="Gearin G."/>
            <person name="Gearin C.R."/>
            <person name="Giannoukos G."/>
            <person name="Goode T."/>
            <person name="Graham J."/>
            <person name="Grandbois E."/>
            <person name="Grewal S."/>
            <person name="Gyaltsen K."/>
            <person name="Hafez N."/>
            <person name="Hagos B."/>
            <person name="Hall J."/>
            <person name="Henson C."/>
            <person name="Hollinger A."/>
            <person name="Honan T."/>
            <person name="Huard M.D."/>
            <person name="Hughes L."/>
            <person name="Hurhula B."/>
            <person name="Husby M.E."/>
            <person name="Kamat A."/>
            <person name="Kanga B."/>
            <person name="Kashin S."/>
            <person name="Khazanovich D."/>
            <person name="Kisner P."/>
            <person name="Lance K."/>
            <person name="Lara M."/>
            <person name="Lee W."/>
            <person name="Lennon N."/>
            <person name="Letendre F."/>
            <person name="LeVine R."/>
            <person name="Lipovsky A."/>
            <person name="Liu X."/>
            <person name="Liu J."/>
            <person name="Liu S."/>
            <person name="Lokyitsang T."/>
            <person name="Lokyitsang Y."/>
            <person name="Lubonja R."/>
            <person name="Lui A."/>
            <person name="MacDonald P."/>
            <person name="Magnisalis V."/>
            <person name="Maru K."/>
            <person name="Matthews C."/>
            <person name="McCusker W."/>
            <person name="McDonough S."/>
            <person name="Mehta T."/>
            <person name="Meldrim J."/>
            <person name="Meneus L."/>
            <person name="Mihai O."/>
            <person name="Mihalev A."/>
            <person name="Mihova T."/>
            <person name="Mittelman R."/>
            <person name="Mlenga V."/>
            <person name="Montmayeur A."/>
            <person name="Mulrain L."/>
            <person name="Navidi A."/>
            <person name="Naylor J."/>
            <person name="Negash T."/>
            <person name="Nguyen T."/>
            <person name="Nguyen N."/>
            <person name="Nicol R."/>
            <person name="Norbu C."/>
            <person name="Norbu N."/>
            <person name="Novod N."/>
            <person name="O'Neill B."/>
            <person name="Osman S."/>
            <person name="Markiewicz E."/>
            <person name="Oyono O.L."/>
            <person name="Patti C."/>
            <person name="Phunkhang P."/>
            <person name="Pierre F."/>
            <person name="Priest M."/>
            <person name="Raghuraman S."/>
            <person name="Rege F."/>
            <person name="Reyes R."/>
            <person name="Rise C."/>
            <person name="Rogov P."/>
            <person name="Ross K."/>
            <person name="Ryan E."/>
            <person name="Settipalli S."/>
            <person name="Shea T."/>
            <person name="Sherpa N."/>
            <person name="Shi L."/>
            <person name="Shih D."/>
            <person name="Sparrow T."/>
            <person name="Spaulding J."/>
            <person name="Stalker J."/>
            <person name="Stange-Thomann N."/>
            <person name="Stavropoulos S."/>
            <person name="Stone C."/>
            <person name="Strader C."/>
            <person name="Tesfaye S."/>
            <person name="Thomson T."/>
            <person name="Thoulutsang Y."/>
            <person name="Thoulutsang D."/>
            <person name="Topham K."/>
            <person name="Topping I."/>
            <person name="Tsamla T."/>
            <person name="Vassiliev H."/>
            <person name="Vo A."/>
            <person name="Wangchuk T."/>
            <person name="Wangdi T."/>
            <person name="Weiand M."/>
            <person name="Wilkinson J."/>
            <person name="Wilson A."/>
            <person name="Yadav S."/>
            <person name="Young G."/>
            <person name="Yu Q."/>
            <person name="Zembek L."/>
            <person name="Zhong D."/>
            <person name="Zimmer A."/>
            <person name="Zwirko Z."/>
            <person name="Jaffe D.B."/>
            <person name="Alvarez P."/>
            <person name="Brockman W."/>
            <person name="Butler J."/>
            <person name="Chin C."/>
            <person name="Gnerre S."/>
            <person name="Grabherr M."/>
            <person name="Kleber M."/>
            <person name="Mauceli E."/>
            <person name="MacCallum I."/>
        </authorList>
    </citation>
    <scope>NUCLEOTIDE SEQUENCE [LARGE SCALE GENOMIC DNA]</scope>
    <source>
        <strain evidence="7">Rob3c / Tucson 14021-0248.25</strain>
    </source>
</reference>
<organism evidence="7">
    <name type="scientific">Drosophila sechellia</name>
    <name type="common">Fruit fly</name>
    <dbReference type="NCBI Taxonomy" id="7238"/>
    <lineage>
        <taxon>Eukaryota</taxon>
        <taxon>Metazoa</taxon>
        <taxon>Ecdysozoa</taxon>
        <taxon>Arthropoda</taxon>
        <taxon>Hexapoda</taxon>
        <taxon>Insecta</taxon>
        <taxon>Pterygota</taxon>
        <taxon>Neoptera</taxon>
        <taxon>Endopterygota</taxon>
        <taxon>Diptera</taxon>
        <taxon>Brachycera</taxon>
        <taxon>Muscomorpha</taxon>
        <taxon>Ephydroidea</taxon>
        <taxon>Drosophilidae</taxon>
        <taxon>Drosophila</taxon>
        <taxon>Sophophora</taxon>
    </lineage>
</organism>
<dbReference type="InterPro" id="IPR027417">
    <property type="entry name" value="P-loop_NTPase"/>
</dbReference>
<dbReference type="GO" id="GO:0000922">
    <property type="term" value="C:spindle pole"/>
    <property type="evidence" value="ECO:0007669"/>
    <property type="project" value="TreeGrafter"/>
</dbReference>
<accession>B4I8H5</accession>
<dbReference type="SUPFAM" id="SSF52540">
    <property type="entry name" value="P-loop containing nucleoside triphosphate hydrolases"/>
    <property type="match status" value="1"/>
</dbReference>
<dbReference type="PROSITE" id="PS50096">
    <property type="entry name" value="IQ"/>
    <property type="match status" value="3"/>
</dbReference>
<comment type="subcellular location">
    <subcellularLocation>
        <location evidence="1">Cytoplasm</location>
    </subcellularLocation>
</comment>
<dbReference type="InterPro" id="IPR000048">
    <property type="entry name" value="IQ_motif_EF-hand-BS"/>
</dbReference>
<evidence type="ECO:0000313" key="6">
    <source>
        <dbReference type="EMBL" id="EDW56900.1"/>
    </source>
</evidence>
<name>B4I8H5_DROSE</name>
<dbReference type="PANTHER" id="PTHR22706:SF1">
    <property type="entry name" value="ASSEMBLY FACTOR FOR SPINDLE MICROTUBULES"/>
    <property type="match status" value="1"/>
</dbReference>
<dbReference type="GO" id="GO:0007051">
    <property type="term" value="P:spindle organization"/>
    <property type="evidence" value="ECO:0007669"/>
    <property type="project" value="TreeGrafter"/>
</dbReference>
<dbReference type="PhylomeDB" id="B4I8H5"/>
<dbReference type="GO" id="GO:0005737">
    <property type="term" value="C:cytoplasm"/>
    <property type="evidence" value="ECO:0007669"/>
    <property type="project" value="UniProtKB-SubCell"/>
</dbReference>
<dbReference type="SMR" id="B4I8H5"/>
<keyword evidence="3" id="KW-0677">Repeat</keyword>
<dbReference type="Gene3D" id="1.20.5.190">
    <property type="match status" value="2"/>
</dbReference>
<evidence type="ECO:0000256" key="2">
    <source>
        <dbReference type="ARBA" id="ARBA00022490"/>
    </source>
</evidence>
<dbReference type="GO" id="GO:0005516">
    <property type="term" value="F:calmodulin binding"/>
    <property type="evidence" value="ECO:0007669"/>
    <property type="project" value="UniProtKB-KW"/>
</dbReference>
<dbReference type="STRING" id="7238.B4I8H5"/>
<proteinExistence type="predicted"/>
<dbReference type="GO" id="GO:0051295">
    <property type="term" value="P:establishment of meiotic spindle localization"/>
    <property type="evidence" value="ECO:0007669"/>
    <property type="project" value="TreeGrafter"/>
</dbReference>
<dbReference type="EMBL" id="CH480824">
    <property type="protein sequence ID" value="EDW56900.1"/>
    <property type="molecule type" value="Genomic_DNA"/>
</dbReference>
<dbReference type="CDD" id="cd23767">
    <property type="entry name" value="IQCD"/>
    <property type="match status" value="2"/>
</dbReference>